<name>I4ACK3_DESDJ</name>
<organism evidence="1 2">
    <name type="scientific">Desulfitobacterium dehalogenans (strain ATCC 51507 / DSM 9161 / JW/IU-DC1)</name>
    <dbReference type="NCBI Taxonomy" id="756499"/>
    <lineage>
        <taxon>Bacteria</taxon>
        <taxon>Bacillati</taxon>
        <taxon>Bacillota</taxon>
        <taxon>Clostridia</taxon>
        <taxon>Eubacteriales</taxon>
        <taxon>Desulfitobacteriaceae</taxon>
        <taxon>Desulfitobacterium</taxon>
    </lineage>
</organism>
<evidence type="ECO:0000313" key="1">
    <source>
        <dbReference type="EMBL" id="AFM01688.1"/>
    </source>
</evidence>
<sequence length="140" mass="15874">MIIIAVLSIERIWEDVDFFEIEVIAQSEIISASVRSYTTVASINELALRLATFPQKIDDRYIWENGDKGDDSTPYVSLEFWCEDKLGHIVIEVYMELDDGASYNKHNCCFFVKTEAGLLNSFGKSLVLLNEQGIGQKITL</sequence>
<dbReference type="STRING" id="756499.Desde_3404"/>
<protein>
    <submittedName>
        <fullName evidence="1">Uncharacterized protein</fullName>
    </submittedName>
</protein>
<dbReference type="EMBL" id="CP003348">
    <property type="protein sequence ID" value="AFM01688.1"/>
    <property type="molecule type" value="Genomic_DNA"/>
</dbReference>
<reference evidence="1 2" key="2">
    <citation type="journal article" date="2015" name="J. Bacteriol.">
        <title>Genomic, proteomic, and biochemical analysis of the organohalide respiratory pathway in Desulfitobacterium dehalogenans.</title>
        <authorList>
            <person name="Kruse T."/>
            <person name="van de Pas B.A."/>
            <person name="Atteia A."/>
            <person name="Krab K."/>
            <person name="Hagen W.R."/>
            <person name="Goodwin L."/>
            <person name="Chain P."/>
            <person name="Boeren S."/>
            <person name="Maphosa F."/>
            <person name="Schraa G."/>
            <person name="de Vos W.M."/>
            <person name="van der Oost J."/>
            <person name="Smidt H."/>
            <person name="Stams A.J."/>
        </authorList>
    </citation>
    <scope>NUCLEOTIDE SEQUENCE [LARGE SCALE GENOMIC DNA]</scope>
    <source>
        <strain evidence="2">ATCC 51507 / DSM 9161 / JW/IU-DC1</strain>
    </source>
</reference>
<dbReference type="OrthoDB" id="2669323at2"/>
<dbReference type="AlphaFoldDB" id="I4ACK3"/>
<dbReference type="Proteomes" id="UP000006053">
    <property type="component" value="Chromosome"/>
</dbReference>
<gene>
    <name evidence="1" type="ordered locus">Desde_3404</name>
</gene>
<dbReference type="eggNOG" id="ENOG503463I">
    <property type="taxonomic scope" value="Bacteria"/>
</dbReference>
<evidence type="ECO:0000313" key="2">
    <source>
        <dbReference type="Proteomes" id="UP000006053"/>
    </source>
</evidence>
<proteinExistence type="predicted"/>
<dbReference type="RefSeq" id="WP_014795164.1">
    <property type="nucleotide sequence ID" value="NC_018017.1"/>
</dbReference>
<dbReference type="KEGG" id="ddh:Desde_3404"/>
<accession>I4ACK3</accession>
<reference evidence="2" key="1">
    <citation type="submission" date="2012-06" db="EMBL/GenBank/DDBJ databases">
        <title>Complete sequence of Desulfitobacterium dehalogenans ATCC 51507.</title>
        <authorList>
            <person name="Lucas S."/>
            <person name="Han J."/>
            <person name="Lapidus A."/>
            <person name="Cheng J.-F."/>
            <person name="Goodwin L."/>
            <person name="Pitluck S."/>
            <person name="Peters L."/>
            <person name="Ovchinnikova G."/>
            <person name="Teshima H."/>
            <person name="Detter J.C."/>
            <person name="Han C."/>
            <person name="Tapia R."/>
            <person name="Land M."/>
            <person name="Hauser L."/>
            <person name="Kyrpides N."/>
            <person name="Ivanova N."/>
            <person name="Pagani I."/>
            <person name="Kruse T."/>
            <person name="de Vos W.M."/>
            <person name="Smidt H."/>
            <person name="Woyke T."/>
        </authorList>
    </citation>
    <scope>NUCLEOTIDE SEQUENCE [LARGE SCALE GENOMIC DNA]</scope>
    <source>
        <strain evidence="2">ATCC 51507 / DSM 9161 / JW/IU-DC1</strain>
    </source>
</reference>
<keyword evidence="2" id="KW-1185">Reference proteome</keyword>
<dbReference type="HOGENOM" id="CLU_1811857_0_0_9"/>